<comment type="caution">
    <text evidence="2">The sequence shown here is derived from an EMBL/GenBank/DDBJ whole genome shotgun (WGS) entry which is preliminary data.</text>
</comment>
<proteinExistence type="predicted"/>
<organism evidence="2 3">
    <name type="scientific">Stephania yunnanensis</name>
    <dbReference type="NCBI Taxonomy" id="152371"/>
    <lineage>
        <taxon>Eukaryota</taxon>
        <taxon>Viridiplantae</taxon>
        <taxon>Streptophyta</taxon>
        <taxon>Embryophyta</taxon>
        <taxon>Tracheophyta</taxon>
        <taxon>Spermatophyta</taxon>
        <taxon>Magnoliopsida</taxon>
        <taxon>Ranunculales</taxon>
        <taxon>Menispermaceae</taxon>
        <taxon>Menispermoideae</taxon>
        <taxon>Cissampelideae</taxon>
        <taxon>Stephania</taxon>
    </lineage>
</organism>
<name>A0AAP0KHD1_9MAGN</name>
<evidence type="ECO:0000313" key="2">
    <source>
        <dbReference type="EMBL" id="KAK9151484.1"/>
    </source>
</evidence>
<feature type="region of interest" description="Disordered" evidence="1">
    <location>
        <begin position="103"/>
        <end position="124"/>
    </location>
</feature>
<keyword evidence="3" id="KW-1185">Reference proteome</keyword>
<feature type="compositionally biased region" description="Polar residues" evidence="1">
    <location>
        <begin position="104"/>
        <end position="120"/>
    </location>
</feature>
<protein>
    <submittedName>
        <fullName evidence="2">Uncharacterized protein</fullName>
    </submittedName>
</protein>
<gene>
    <name evidence="2" type="ORF">Syun_009793</name>
</gene>
<dbReference type="Proteomes" id="UP001420932">
    <property type="component" value="Unassembled WGS sequence"/>
</dbReference>
<sequence length="196" mass="22066">MGASLCGCRTIPKEDDSIDGSKISVTPKINNNCFSACSRTEKMKKNNKEREYSMRHQTNKVIAKKRTFTLEDWLLNSPGFKPEHFNRGSGELHAFRQHYRSRVHPSSTTNTMVSNPSVASDASDETVDFSVDRVLDEEDQLFNVVGSPPSPSRSLSGKIKKKVVKVTSETIYVSLFTPITMGKLQWQTLNVRDVHN</sequence>
<dbReference type="EMBL" id="JBBNAF010000004">
    <property type="protein sequence ID" value="KAK9151484.1"/>
    <property type="molecule type" value="Genomic_DNA"/>
</dbReference>
<evidence type="ECO:0000256" key="1">
    <source>
        <dbReference type="SAM" id="MobiDB-lite"/>
    </source>
</evidence>
<accession>A0AAP0KHD1</accession>
<reference evidence="2 3" key="1">
    <citation type="submission" date="2024-01" db="EMBL/GenBank/DDBJ databases">
        <title>Genome assemblies of Stephania.</title>
        <authorList>
            <person name="Yang L."/>
        </authorList>
    </citation>
    <scope>NUCLEOTIDE SEQUENCE [LARGE SCALE GENOMIC DNA]</scope>
    <source>
        <strain evidence="2">YNDBR</strain>
        <tissue evidence="2">Leaf</tissue>
    </source>
</reference>
<dbReference type="AlphaFoldDB" id="A0AAP0KHD1"/>
<evidence type="ECO:0000313" key="3">
    <source>
        <dbReference type="Proteomes" id="UP001420932"/>
    </source>
</evidence>